<reference evidence="1" key="1">
    <citation type="submission" date="2015-08" db="EMBL/GenBank/DDBJ databases">
        <title>Candidatus Bacteriodes Periocalifornicus.</title>
        <authorList>
            <person name="McLean J.S."/>
            <person name="Kelley S."/>
        </authorList>
    </citation>
    <scope>NUCLEOTIDE SEQUENCE [LARGE SCALE GENOMIC DNA]</scope>
    <source>
        <strain evidence="1">12B</strain>
    </source>
</reference>
<name>A0A0Q4B711_9BACT</name>
<gene>
    <name evidence="1" type="ORF">AL399_05220</name>
</gene>
<evidence type="ECO:0000313" key="2">
    <source>
        <dbReference type="Proteomes" id="UP000054172"/>
    </source>
</evidence>
<accession>A0A0Q4B711</accession>
<protein>
    <submittedName>
        <fullName evidence="1">Uncharacterized protein</fullName>
    </submittedName>
</protein>
<dbReference type="Proteomes" id="UP000054172">
    <property type="component" value="Unassembled WGS sequence"/>
</dbReference>
<evidence type="ECO:0000313" key="1">
    <source>
        <dbReference type="EMBL" id="KQM08795.1"/>
    </source>
</evidence>
<sequence>GDGTAKVYLIYLDYGLGLPVGTPYSRYLLGIKIGRAVRFALLDGKREDKSVINPIYSFIFMCRLST</sequence>
<dbReference type="PATRIC" id="fig|1702214.3.peg.2065"/>
<dbReference type="EMBL" id="LIIK01000021">
    <property type="protein sequence ID" value="KQM08795.1"/>
    <property type="molecule type" value="Genomic_DNA"/>
</dbReference>
<feature type="non-terminal residue" evidence="1">
    <location>
        <position position="1"/>
    </location>
</feature>
<dbReference type="AlphaFoldDB" id="A0A0Q4B711"/>
<proteinExistence type="predicted"/>
<keyword evidence="2" id="KW-1185">Reference proteome</keyword>
<organism evidence="1 2">
    <name type="scientific">Candidatus [Bacteroides] periocalifornicus</name>
    <dbReference type="NCBI Taxonomy" id="1702214"/>
    <lineage>
        <taxon>Bacteria</taxon>
        <taxon>Pseudomonadati</taxon>
        <taxon>Bacteroidota</taxon>
    </lineage>
</organism>
<comment type="caution">
    <text evidence="1">The sequence shown here is derived from an EMBL/GenBank/DDBJ whole genome shotgun (WGS) entry which is preliminary data.</text>
</comment>